<dbReference type="InterPro" id="IPR029058">
    <property type="entry name" value="AB_hydrolase_fold"/>
</dbReference>
<evidence type="ECO:0000256" key="10">
    <source>
        <dbReference type="RuleBase" id="RU365011"/>
    </source>
</evidence>
<reference evidence="12" key="2">
    <citation type="submission" date="2021-10" db="EMBL/GenBank/DDBJ databases">
        <title>Phylogenomics reveals ancestral predisposition of the termite-cultivated fungus Termitomyces towards a domesticated lifestyle.</title>
        <authorList>
            <person name="Auxier B."/>
            <person name="Grum-Grzhimaylo A."/>
            <person name="Cardenas M.E."/>
            <person name="Lodge J.D."/>
            <person name="Laessoe T."/>
            <person name="Pedersen O."/>
            <person name="Smith M.E."/>
            <person name="Kuyper T.W."/>
            <person name="Franco-Molano E.A."/>
            <person name="Baroni T.J."/>
            <person name="Aanen D.K."/>
        </authorList>
    </citation>
    <scope>NUCLEOTIDE SEQUENCE</scope>
    <source>
        <strain evidence="12">D49</strain>
    </source>
</reference>
<keyword evidence="4" id="KW-0812">Transmembrane</keyword>
<proteinExistence type="inferred from homology"/>
<evidence type="ECO:0000256" key="4">
    <source>
        <dbReference type="ARBA" id="ARBA00022692"/>
    </source>
</evidence>
<dbReference type="OrthoDB" id="348976at2759"/>
<dbReference type="GO" id="GO:0015031">
    <property type="term" value="P:protein transport"/>
    <property type="evidence" value="ECO:0007669"/>
    <property type="project" value="UniProtKB-KW"/>
</dbReference>
<feature type="domain" description="GPI inositol-deacylase PGAP1-like alpha/beta" evidence="11">
    <location>
        <begin position="5"/>
        <end position="169"/>
    </location>
</feature>
<dbReference type="GO" id="GO:0005789">
    <property type="term" value="C:endoplasmic reticulum membrane"/>
    <property type="evidence" value="ECO:0007669"/>
    <property type="project" value="UniProtKB-SubCell"/>
</dbReference>
<dbReference type="GO" id="GO:0006888">
    <property type="term" value="P:endoplasmic reticulum to Golgi vesicle-mediated transport"/>
    <property type="evidence" value="ECO:0007669"/>
    <property type="project" value="TreeGrafter"/>
</dbReference>
<dbReference type="InterPro" id="IPR039529">
    <property type="entry name" value="PGAP1/BST1"/>
</dbReference>
<dbReference type="PANTHER" id="PTHR15495:SF7">
    <property type="entry name" value="GPI INOSITOL-DEACYLASE"/>
    <property type="match status" value="1"/>
</dbReference>
<evidence type="ECO:0000256" key="8">
    <source>
        <dbReference type="ARBA" id="ARBA00022989"/>
    </source>
</evidence>
<keyword evidence="7 10" id="KW-0653">Protein transport</keyword>
<dbReference type="AlphaFoldDB" id="A0A9P7FYN4"/>
<evidence type="ECO:0000313" key="13">
    <source>
        <dbReference type="Proteomes" id="UP000717328"/>
    </source>
</evidence>
<dbReference type="EMBL" id="JABCKI010005715">
    <property type="protein sequence ID" value="KAG5639695.1"/>
    <property type="molecule type" value="Genomic_DNA"/>
</dbReference>
<keyword evidence="13" id="KW-1185">Reference proteome</keyword>
<dbReference type="GO" id="GO:0050185">
    <property type="term" value="F:phosphatidylinositol deacylase activity"/>
    <property type="evidence" value="ECO:0007669"/>
    <property type="project" value="TreeGrafter"/>
</dbReference>
<keyword evidence="9 10" id="KW-0472">Membrane</keyword>
<dbReference type="PANTHER" id="PTHR15495">
    <property type="entry name" value="NEGATIVE REGULATOR OF VESICLE FORMATION-RELATED"/>
    <property type="match status" value="1"/>
</dbReference>
<evidence type="ECO:0000256" key="2">
    <source>
        <dbReference type="ARBA" id="ARBA00006931"/>
    </source>
</evidence>
<keyword evidence="6 10" id="KW-0256">Endoplasmic reticulum</keyword>
<dbReference type="SUPFAM" id="SSF53474">
    <property type="entry name" value="alpha/beta-Hydrolases"/>
    <property type="match status" value="1"/>
</dbReference>
<dbReference type="EC" id="3.1.-.-" evidence="10"/>
<keyword evidence="3 10" id="KW-0813">Transport</keyword>
<gene>
    <name evidence="12" type="ORF">H0H81_005878</name>
</gene>
<evidence type="ECO:0000256" key="9">
    <source>
        <dbReference type="ARBA" id="ARBA00023136"/>
    </source>
</evidence>
<evidence type="ECO:0000259" key="11">
    <source>
        <dbReference type="Pfam" id="PF07819"/>
    </source>
</evidence>
<dbReference type="InterPro" id="IPR012908">
    <property type="entry name" value="PGAP1-ab_dom-like"/>
</dbReference>
<keyword evidence="5 10" id="KW-0378">Hydrolase</keyword>
<evidence type="ECO:0000256" key="7">
    <source>
        <dbReference type="ARBA" id="ARBA00022927"/>
    </source>
</evidence>
<protein>
    <recommendedName>
        <fullName evidence="10">GPI inositol-deacylase</fullName>
        <ecNumber evidence="10">3.1.-.-</ecNumber>
    </recommendedName>
</protein>
<name>A0A9P7FYN4_9AGAR</name>
<comment type="caution">
    <text evidence="12">The sequence shown here is derived from an EMBL/GenBank/DDBJ whole genome shotgun (WGS) entry which is preliminary data.</text>
</comment>
<dbReference type="GO" id="GO:0006505">
    <property type="term" value="P:GPI anchor metabolic process"/>
    <property type="evidence" value="ECO:0007669"/>
    <property type="project" value="TreeGrafter"/>
</dbReference>
<dbReference type="Pfam" id="PF07819">
    <property type="entry name" value="PGAP1"/>
    <property type="match status" value="1"/>
</dbReference>
<evidence type="ECO:0000256" key="3">
    <source>
        <dbReference type="ARBA" id="ARBA00022448"/>
    </source>
</evidence>
<dbReference type="Gene3D" id="3.40.50.1820">
    <property type="entry name" value="alpha/beta hydrolase"/>
    <property type="match status" value="1"/>
</dbReference>
<comment type="subcellular location">
    <subcellularLocation>
        <location evidence="1">Endoplasmic reticulum membrane</location>
        <topology evidence="1">Multi-pass membrane protein</topology>
    </subcellularLocation>
</comment>
<reference evidence="12" key="1">
    <citation type="submission" date="2021-02" db="EMBL/GenBank/DDBJ databases">
        <authorList>
            <person name="Nieuwenhuis M."/>
            <person name="Van De Peppel L.J.J."/>
        </authorList>
    </citation>
    <scope>NUCLEOTIDE SEQUENCE</scope>
    <source>
        <strain evidence="12">D49</strain>
    </source>
</reference>
<evidence type="ECO:0000256" key="1">
    <source>
        <dbReference type="ARBA" id="ARBA00004477"/>
    </source>
</evidence>
<comment type="function">
    <text evidence="10">Involved in inositol deacylation of GPI-anchored proteins which plays important roles in the quality control and ER-associated degradation of GPI-anchored proteins.</text>
</comment>
<keyword evidence="8" id="KW-1133">Transmembrane helix</keyword>
<evidence type="ECO:0000313" key="12">
    <source>
        <dbReference type="EMBL" id="KAG5639695.1"/>
    </source>
</evidence>
<dbReference type="Proteomes" id="UP000717328">
    <property type="component" value="Unassembled WGS sequence"/>
</dbReference>
<comment type="similarity">
    <text evidence="2 10">Belongs to the GPI inositol-deacylase family.</text>
</comment>
<sequence length="374" mass="40731">MGPPAVEFNEDLSAFHGPTIGSQIIYTSHAISYILSLYPANTSIIIMGHSMGGIVATALLPNPQISAIITMSTPHILPPARFDSRIDKIYNKNRETIASDTTPILSLCGGATDMMVPSESCILPAETNTTTFRRTVFTSALEGAWTGVGHREMVWCHQVRARVARAALELGASRSLFDKRNILDKWLRDGHTLPPVDPRHKQGFTLTNPETYEYVEEAHLKLMRFQGLRTFLLPLPSAQSLAETPLKAVLLVGGGGIIPPISPQKSGSLQGSLYMCATSEVDEGDDPRCVPLEPTLHRLIPNPHPRTKFPAPNEGASEYEGAALFEADIPIDNNSTDGKNWLAVRVEGGDRQGWVVGGLSVREKIIEAPSTYCE</sequence>
<organism evidence="12 13">
    <name type="scientific">Sphagnurus paluster</name>
    <dbReference type="NCBI Taxonomy" id="117069"/>
    <lineage>
        <taxon>Eukaryota</taxon>
        <taxon>Fungi</taxon>
        <taxon>Dikarya</taxon>
        <taxon>Basidiomycota</taxon>
        <taxon>Agaricomycotina</taxon>
        <taxon>Agaricomycetes</taxon>
        <taxon>Agaricomycetidae</taxon>
        <taxon>Agaricales</taxon>
        <taxon>Tricholomatineae</taxon>
        <taxon>Lyophyllaceae</taxon>
        <taxon>Sphagnurus</taxon>
    </lineage>
</organism>
<evidence type="ECO:0000256" key="5">
    <source>
        <dbReference type="ARBA" id="ARBA00022801"/>
    </source>
</evidence>
<accession>A0A9P7FYN4</accession>
<evidence type="ECO:0000256" key="6">
    <source>
        <dbReference type="ARBA" id="ARBA00022824"/>
    </source>
</evidence>